<evidence type="ECO:0000313" key="8">
    <source>
        <dbReference type="Proteomes" id="UP000826656"/>
    </source>
</evidence>
<dbReference type="InterPro" id="IPR001789">
    <property type="entry name" value="Sig_transdc_resp-reg_receiver"/>
</dbReference>
<keyword evidence="4" id="KW-0597">Phosphoprotein</keyword>
<dbReference type="Proteomes" id="UP000826656">
    <property type="component" value="Unassembled WGS sequence"/>
</dbReference>
<comment type="caution">
    <text evidence="7">The sequence shown here is derived from an EMBL/GenBank/DDBJ whole genome shotgun (WGS) entry which is preliminary data.</text>
</comment>
<name>A0ABQ7WDD7_SOLTU</name>
<dbReference type="PROSITE" id="PS50110">
    <property type="entry name" value="RESPONSE_REGULATORY"/>
    <property type="match status" value="1"/>
</dbReference>
<dbReference type="EMBL" id="JAIVGD010000003">
    <property type="protein sequence ID" value="KAH0778093.1"/>
    <property type="molecule type" value="Genomic_DNA"/>
</dbReference>
<feature type="domain" description="Response regulatory" evidence="6">
    <location>
        <begin position="19"/>
        <end position="134"/>
    </location>
</feature>
<dbReference type="Gene3D" id="3.40.50.2300">
    <property type="match status" value="1"/>
</dbReference>
<feature type="modified residue" description="4-aspartylphosphate" evidence="4">
    <location>
        <position position="70"/>
    </location>
</feature>
<evidence type="ECO:0000256" key="2">
    <source>
        <dbReference type="ARBA" id="ARBA00023015"/>
    </source>
</evidence>
<dbReference type="SMART" id="SM00448">
    <property type="entry name" value="REC"/>
    <property type="match status" value="1"/>
</dbReference>
<organism evidence="7 8">
    <name type="scientific">Solanum tuberosum</name>
    <name type="common">Potato</name>
    <dbReference type="NCBI Taxonomy" id="4113"/>
    <lineage>
        <taxon>Eukaryota</taxon>
        <taxon>Viridiplantae</taxon>
        <taxon>Streptophyta</taxon>
        <taxon>Embryophyta</taxon>
        <taxon>Tracheophyta</taxon>
        <taxon>Spermatophyta</taxon>
        <taxon>Magnoliopsida</taxon>
        <taxon>eudicotyledons</taxon>
        <taxon>Gunneridae</taxon>
        <taxon>Pentapetalae</taxon>
        <taxon>asterids</taxon>
        <taxon>lamiids</taxon>
        <taxon>Solanales</taxon>
        <taxon>Solanaceae</taxon>
        <taxon>Solanoideae</taxon>
        <taxon>Solaneae</taxon>
        <taxon>Solanum</taxon>
    </lineage>
</organism>
<dbReference type="Pfam" id="PF00072">
    <property type="entry name" value="Response_reg"/>
    <property type="match status" value="1"/>
</dbReference>
<reference evidence="7 8" key="1">
    <citation type="journal article" date="2021" name="bioRxiv">
        <title>Chromosome-scale and haplotype-resolved genome assembly of a tetraploid potato cultivar.</title>
        <authorList>
            <person name="Sun H."/>
            <person name="Jiao W.-B."/>
            <person name="Krause K."/>
            <person name="Campoy J.A."/>
            <person name="Goel M."/>
            <person name="Folz-Donahue K."/>
            <person name="Kukat C."/>
            <person name="Huettel B."/>
            <person name="Schneeberger K."/>
        </authorList>
    </citation>
    <scope>NUCLEOTIDE SEQUENCE [LARGE SCALE GENOMIC DNA]</scope>
    <source>
        <strain evidence="7">SolTubOtavaFocal</strain>
        <tissue evidence="7">Leaves</tissue>
    </source>
</reference>
<keyword evidence="2" id="KW-0805">Transcription regulation</keyword>
<dbReference type="SUPFAM" id="SSF52172">
    <property type="entry name" value="CheY-like"/>
    <property type="match status" value="1"/>
</dbReference>
<dbReference type="InterPro" id="IPR011006">
    <property type="entry name" value="CheY-like_superfamily"/>
</dbReference>
<keyword evidence="1" id="KW-0902">Two-component regulatory system</keyword>
<keyword evidence="8" id="KW-1185">Reference proteome</keyword>
<dbReference type="PANTHER" id="PTHR43874:SF87">
    <property type="entry name" value="HTH MYB-TYPE DOMAIN-CONTAINING PROTEIN"/>
    <property type="match status" value="1"/>
</dbReference>
<gene>
    <name evidence="7" type="ORF">KY290_009504</name>
</gene>
<evidence type="ECO:0000256" key="1">
    <source>
        <dbReference type="ARBA" id="ARBA00023012"/>
    </source>
</evidence>
<sequence>MDCEIIRNVDVPLAYVGLRILLVDPDTTSLSNIATILEEHSFKVTAIEQATIALSILREHIDQFDLVMVDANMLEMDYLEFIKSTQLIKDKPIILMSPEVTIEMIKEAPTQGICYIFKKSLISSLKLKDVWKYVKWHNNKANENSQHYKANQVYVMDNTSCPEKMQNKKGKSITNCSETYQDQAVGPLIEKDEAKRSKRFRSTNEEAQVKYSGPSEKEEDHSVLSKISTKRPEKKRRNLKWTAELDKKLDEVVRELGDKAGPKNVLERMCVQDLTMGCLTYRLKKYRFQKRQASNVQPVPSTNFNDEQHSNVLNSSNFNESFQGADIPQPPEVPFVALPSSKDSSLNECDDWINEFLQLDDFELKLS</sequence>
<dbReference type="Gene3D" id="1.10.10.60">
    <property type="entry name" value="Homeodomain-like"/>
    <property type="match status" value="1"/>
</dbReference>
<evidence type="ECO:0000256" key="3">
    <source>
        <dbReference type="ARBA" id="ARBA00023163"/>
    </source>
</evidence>
<protein>
    <recommendedName>
        <fullName evidence="6">Response regulatory domain-containing protein</fullName>
    </recommendedName>
</protein>
<feature type="region of interest" description="Disordered" evidence="5">
    <location>
        <begin position="195"/>
        <end position="231"/>
    </location>
</feature>
<evidence type="ECO:0000259" key="6">
    <source>
        <dbReference type="PROSITE" id="PS50110"/>
    </source>
</evidence>
<evidence type="ECO:0000313" key="7">
    <source>
        <dbReference type="EMBL" id="KAH0778093.1"/>
    </source>
</evidence>
<dbReference type="PANTHER" id="PTHR43874">
    <property type="entry name" value="TWO-COMPONENT RESPONSE REGULATOR"/>
    <property type="match status" value="1"/>
</dbReference>
<proteinExistence type="predicted"/>
<dbReference type="InterPro" id="IPR045279">
    <property type="entry name" value="ARR-like"/>
</dbReference>
<keyword evidence="3" id="KW-0804">Transcription</keyword>
<evidence type="ECO:0000256" key="5">
    <source>
        <dbReference type="SAM" id="MobiDB-lite"/>
    </source>
</evidence>
<evidence type="ECO:0000256" key="4">
    <source>
        <dbReference type="PROSITE-ProRule" id="PRU00169"/>
    </source>
</evidence>
<accession>A0ABQ7WDD7</accession>